<dbReference type="PROSITE" id="PS50011">
    <property type="entry name" value="PROTEIN_KINASE_DOM"/>
    <property type="match status" value="1"/>
</dbReference>
<feature type="compositionally biased region" description="Low complexity" evidence="1">
    <location>
        <begin position="367"/>
        <end position="387"/>
    </location>
</feature>
<feature type="compositionally biased region" description="Low complexity" evidence="1">
    <location>
        <begin position="302"/>
        <end position="320"/>
    </location>
</feature>
<organism evidence="3 4">
    <name type="scientific">Leishmania enriettii</name>
    <dbReference type="NCBI Taxonomy" id="5663"/>
    <lineage>
        <taxon>Eukaryota</taxon>
        <taxon>Discoba</taxon>
        <taxon>Euglenozoa</taxon>
        <taxon>Kinetoplastea</taxon>
        <taxon>Metakinetoplastina</taxon>
        <taxon>Trypanosomatida</taxon>
        <taxon>Trypanosomatidae</taxon>
        <taxon>Leishmaniinae</taxon>
        <taxon>Leishmania</taxon>
    </lineage>
</organism>
<dbReference type="AlphaFoldDB" id="A0A836H4R1"/>
<reference evidence="3 4" key="1">
    <citation type="submission" date="2021-02" db="EMBL/GenBank/DDBJ databases">
        <title>Leishmania (Mundinia) enrietti genome sequencing and assembly.</title>
        <authorList>
            <person name="Almutairi H."/>
            <person name="Gatherer D."/>
        </authorList>
    </citation>
    <scope>NUCLEOTIDE SEQUENCE [LARGE SCALE GENOMIC DNA]</scope>
    <source>
        <strain evidence="3">CUR178</strain>
    </source>
</reference>
<accession>A0A836H4R1</accession>
<dbReference type="KEGG" id="lenr:94171751"/>
<feature type="region of interest" description="Disordered" evidence="1">
    <location>
        <begin position="620"/>
        <end position="772"/>
    </location>
</feature>
<gene>
    <name evidence="3" type="ORF">CUR178_04533</name>
</gene>
<dbReference type="EMBL" id="JAFHKP010000028">
    <property type="protein sequence ID" value="KAG5475083.1"/>
    <property type="molecule type" value="Genomic_DNA"/>
</dbReference>
<feature type="compositionally biased region" description="Polar residues" evidence="1">
    <location>
        <begin position="527"/>
        <end position="537"/>
    </location>
</feature>
<feature type="compositionally biased region" description="Low complexity" evidence="1">
    <location>
        <begin position="656"/>
        <end position="685"/>
    </location>
</feature>
<feature type="compositionally biased region" description="Pro residues" evidence="1">
    <location>
        <begin position="644"/>
        <end position="655"/>
    </location>
</feature>
<feature type="compositionally biased region" description="Low complexity" evidence="1">
    <location>
        <begin position="333"/>
        <end position="344"/>
    </location>
</feature>
<feature type="region of interest" description="Disordered" evidence="1">
    <location>
        <begin position="293"/>
        <end position="417"/>
    </location>
</feature>
<dbReference type="InterPro" id="IPR011009">
    <property type="entry name" value="Kinase-like_dom_sf"/>
</dbReference>
<feature type="domain" description="Protein kinase" evidence="2">
    <location>
        <begin position="22"/>
        <end position="281"/>
    </location>
</feature>
<dbReference type="SMART" id="SM00220">
    <property type="entry name" value="S_TKc"/>
    <property type="match status" value="1"/>
</dbReference>
<dbReference type="GO" id="GO:0005524">
    <property type="term" value="F:ATP binding"/>
    <property type="evidence" value="ECO:0007669"/>
    <property type="project" value="InterPro"/>
</dbReference>
<dbReference type="GeneID" id="94171751"/>
<evidence type="ECO:0000259" key="2">
    <source>
        <dbReference type="PROSITE" id="PS50011"/>
    </source>
</evidence>
<dbReference type="InterPro" id="IPR000719">
    <property type="entry name" value="Prot_kinase_dom"/>
</dbReference>
<feature type="compositionally biased region" description="Low complexity" evidence="1">
    <location>
        <begin position="717"/>
        <end position="749"/>
    </location>
</feature>
<feature type="region of interest" description="Disordered" evidence="1">
    <location>
        <begin position="518"/>
        <end position="539"/>
    </location>
</feature>
<evidence type="ECO:0000313" key="4">
    <source>
        <dbReference type="Proteomes" id="UP000674179"/>
    </source>
</evidence>
<dbReference type="SUPFAM" id="SSF56112">
    <property type="entry name" value="Protein kinase-like (PK-like)"/>
    <property type="match status" value="1"/>
</dbReference>
<feature type="compositionally biased region" description="Polar residues" evidence="1">
    <location>
        <begin position="625"/>
        <end position="639"/>
    </location>
</feature>
<dbReference type="Gene3D" id="1.10.510.10">
    <property type="entry name" value="Transferase(Phosphotransferase) domain 1"/>
    <property type="match status" value="1"/>
</dbReference>
<dbReference type="RefSeq" id="XP_067691612.1">
    <property type="nucleotide sequence ID" value="XM_067836241.1"/>
</dbReference>
<dbReference type="OrthoDB" id="252503at2759"/>
<evidence type="ECO:0000256" key="1">
    <source>
        <dbReference type="SAM" id="MobiDB-lite"/>
    </source>
</evidence>
<dbReference type="Proteomes" id="UP000674179">
    <property type="component" value="Chromosome 28"/>
</dbReference>
<name>A0A836H4R1_LEIEN</name>
<feature type="region of interest" description="Disordered" evidence="1">
    <location>
        <begin position="452"/>
        <end position="501"/>
    </location>
</feature>
<evidence type="ECO:0000313" key="3">
    <source>
        <dbReference type="EMBL" id="KAG5475083.1"/>
    </source>
</evidence>
<keyword evidence="4" id="KW-1185">Reference proteome</keyword>
<protein>
    <recommendedName>
        <fullName evidence="2">Protein kinase domain-containing protein</fullName>
    </recommendedName>
</protein>
<dbReference type="GO" id="GO:0004672">
    <property type="term" value="F:protein kinase activity"/>
    <property type="evidence" value="ECO:0007669"/>
    <property type="project" value="InterPro"/>
</dbReference>
<sequence>MCTASSWPLSSRPPQRSSHSVMIRKKVLSISSNSATLLVQDTEAGGALRVLRRMSVAGWAEEEVSAAVRMYEELQKCRLRGFVPIHTVLVQSSFLSVLASYISEGDVTTFIEEEEHRSLDEACVLRWLCACALAIRQLHLHNLFFAGLTSDRLFLDRHTGGSANILLGVPLPLPVYFSNLQERKKNGARVELDYPPEVLATAAAHSTGSKNGTNTSTRSGVGYHPTLSDVWCLGRLGVVLLTANGANIARRSSNTRQLLSRMMADQPASRPSIESVVQSFVILAGNISLGQPPWPSQPLADPSTASHPLASSSSAPTAVTRQSPATAPGSARGGATAAVPAATGENRSTGGGRAKAKYMATAAVHGPASSQPPSTSASAPSTDVPPTRAHDRQRPSAATPTPIAHTSPSPPMQAPAPLIDPVARLAHAPGDSWHRRAGEKFELLQRMNASPLKQSTFIGGDDTPQRTSRGEHGHRRLRKSTSGLLNAKSPVPQSNSRGGYIDHNTRVLNEMFAEQGALRRQAGSWHPSPQRSAENNKQLQRDALRQLRLETAARQQEMRKHFTEWQRQNNQRLTDADNVEVIDQDGIVIVAPRAAPPPESRQVSATAPVAAPATEGEKLNAAMESPQSRPQPTKVSQSEAAPRQLPPPPSLPPPNSTSQPTTPLTQTSAGGSTLATAASAHSAQHNGAMPRALHSSLSTQAADGSRGAGISGLPLRSASSLCSPPPQLSSVQPYPPRSSDSSGRVTSTSNDGDECPRQGAAGDRRALQRSSPDAGTLSAVKWTVDGIRSTLRMLLRNRDLYGEIMQEVALFTSQPEEARLEARGNVVFMKRLRKLLRGDTLFLCAAPLCAQLVALEGLDHTLRDSSGGRPSQEKL</sequence>
<comment type="caution">
    <text evidence="3">The sequence shown here is derived from an EMBL/GenBank/DDBJ whole genome shotgun (WGS) entry which is preliminary data.</text>
</comment>
<proteinExistence type="predicted"/>
<feature type="compositionally biased region" description="Polar residues" evidence="1">
    <location>
        <begin position="396"/>
        <end position="407"/>
    </location>
</feature>